<dbReference type="Proteomes" id="UP000270673">
    <property type="component" value="Chromosome"/>
</dbReference>
<evidence type="ECO:0000313" key="2">
    <source>
        <dbReference type="Proteomes" id="UP000270673"/>
    </source>
</evidence>
<name>A0A3S9VVV6_9BACT</name>
<gene>
    <name evidence="1" type="ORF">D8S85_14345</name>
</gene>
<dbReference type="KEGG" id="buy:D8S85_14345"/>
<keyword evidence="2" id="KW-1185">Reference proteome</keyword>
<proteinExistence type="predicted"/>
<dbReference type="AlphaFoldDB" id="A0A3S9VVV6"/>
<dbReference type="EMBL" id="CP032819">
    <property type="protein sequence ID" value="AZS30609.1"/>
    <property type="molecule type" value="Genomic_DNA"/>
</dbReference>
<organism evidence="1 2">
    <name type="scientific">Butyricimonas faecalis</name>
    <dbReference type="NCBI Taxonomy" id="2093856"/>
    <lineage>
        <taxon>Bacteria</taxon>
        <taxon>Pseudomonadati</taxon>
        <taxon>Bacteroidota</taxon>
        <taxon>Bacteroidia</taxon>
        <taxon>Bacteroidales</taxon>
        <taxon>Odoribacteraceae</taxon>
        <taxon>Butyricimonas</taxon>
    </lineage>
</organism>
<protein>
    <submittedName>
        <fullName evidence="1">Uncharacterized protein</fullName>
    </submittedName>
</protein>
<evidence type="ECO:0000313" key="1">
    <source>
        <dbReference type="EMBL" id="AZS30609.1"/>
    </source>
</evidence>
<sequence length="782" mass="91404">MNEEISENVACVKIIEIMKTLVLLVICLCGLCGLVEGHGFAKIVIGRDTLVMYSCPIGQDSVLTRLVRERLVRDSFRYVEDYYSLWRLEKGKLCLEKIEKENRQVDISGIFDAYREKGRIVAGWFSGELFVVGGESFYPYRNYSASISCGPITRKFETEITYTFRNGVMTGRKKVHNSLREQGNQMSHYTMGMLLNVEEMKRDRGADFDAYVYPKSDGRVDHVEVMCRKGKLAPDDPATREVYACAELIGDWRVVTLDGEIQRVLVEPVERKYRLEMDKYLSRAYPDVLEMDGVLYRMDAFPLHYDSEVFSRVRPYLKEAFTTECPWGYHARWKIAEEKLWLTEVRNARTGELIPLSVIVPGNEGEPVEASWYTGSFKMGARGSLDSLWYDIEGREVACGAPTRRYIDRKEIVCEVEQGYVVHQEVRNNFAHRGDTVAYRHFVEMLRAYDWDRYPELKGRKLYCSFTVYPLMDGRADRIGCIQLVTTCDLNRKRGDEREDVGIARPWMEFIRHAAESVPFWDVRYFRGKVEPQKVGLEIRKKTSDYSQERMYVYREDRGFETEKFIVVEQNDRNVQIFPKNYYSIRDSLDKRMFGWVDLLAVPFEEGEETIRENHPWNRWEKEMEKRVFGGGVDRFAKAVADSLLMDIMIDVYIYFDREGRIIVSSIEMSRPLFEVLPQAQWERMFYESMGGDCGRKILEKVMNSISLYGLNDEYRKSLENVEKTALECREKIASGDTIAQRVLQEAFMLARKSRPKADYGRVCISKRYYGESNTMNSWYVW</sequence>
<accession>A0A3S9VVV6</accession>
<reference evidence="1 2" key="1">
    <citation type="submission" date="2018-10" db="EMBL/GenBank/DDBJ databases">
        <title>Butyricimonas faecalis sp. nov., isolated from human faeces and emended description of the genus Butyricimonas.</title>
        <authorList>
            <person name="Le Roy T."/>
            <person name="Van der Smissen P."/>
            <person name="Paquot A."/>
            <person name="Delzenne N."/>
            <person name="Muccioli G."/>
            <person name="Collet J.-F."/>
            <person name="Cani P.D."/>
        </authorList>
    </citation>
    <scope>NUCLEOTIDE SEQUENCE [LARGE SCALE GENOMIC DNA]</scope>
    <source>
        <strain evidence="1 2">H184</strain>
    </source>
</reference>